<dbReference type="Pfam" id="PF00561">
    <property type="entry name" value="Abhydrolase_1"/>
    <property type="match status" value="1"/>
</dbReference>
<dbReference type="Proteomes" id="UP000799640">
    <property type="component" value="Unassembled WGS sequence"/>
</dbReference>
<evidence type="ECO:0000313" key="3">
    <source>
        <dbReference type="EMBL" id="KAF2400293.1"/>
    </source>
</evidence>
<keyword evidence="3" id="KW-0378">Hydrolase</keyword>
<evidence type="ECO:0000313" key="4">
    <source>
        <dbReference type="Proteomes" id="UP000799640"/>
    </source>
</evidence>
<dbReference type="EMBL" id="ML996695">
    <property type="protein sequence ID" value="KAF2400293.1"/>
    <property type="molecule type" value="Genomic_DNA"/>
</dbReference>
<dbReference type="GO" id="GO:0016787">
    <property type="term" value="F:hydrolase activity"/>
    <property type="evidence" value="ECO:0007669"/>
    <property type="project" value="UniProtKB-KW"/>
</dbReference>
<dbReference type="PANTHER" id="PTHR43329">
    <property type="entry name" value="EPOXIDE HYDROLASE"/>
    <property type="match status" value="1"/>
</dbReference>
<dbReference type="InterPro" id="IPR029058">
    <property type="entry name" value="AB_hydrolase_fold"/>
</dbReference>
<name>A0A6G1HW60_9PEZI</name>
<organism evidence="3 4">
    <name type="scientific">Trichodelitschia bisporula</name>
    <dbReference type="NCBI Taxonomy" id="703511"/>
    <lineage>
        <taxon>Eukaryota</taxon>
        <taxon>Fungi</taxon>
        <taxon>Dikarya</taxon>
        <taxon>Ascomycota</taxon>
        <taxon>Pezizomycotina</taxon>
        <taxon>Dothideomycetes</taxon>
        <taxon>Dothideomycetes incertae sedis</taxon>
        <taxon>Phaeotrichales</taxon>
        <taxon>Phaeotrichaceae</taxon>
        <taxon>Trichodelitschia</taxon>
    </lineage>
</organism>
<feature type="domain" description="AB hydrolase-1" evidence="2">
    <location>
        <begin position="76"/>
        <end position="360"/>
    </location>
</feature>
<dbReference type="AlphaFoldDB" id="A0A6G1HW60"/>
<proteinExistence type="predicted"/>
<feature type="chain" id="PRO_5026117655" evidence="1">
    <location>
        <begin position="19"/>
        <end position="377"/>
    </location>
</feature>
<keyword evidence="4" id="KW-1185">Reference proteome</keyword>
<evidence type="ECO:0000256" key="1">
    <source>
        <dbReference type="SAM" id="SignalP"/>
    </source>
</evidence>
<reference evidence="3" key="1">
    <citation type="journal article" date="2020" name="Stud. Mycol.">
        <title>101 Dothideomycetes genomes: a test case for predicting lifestyles and emergence of pathogens.</title>
        <authorList>
            <person name="Haridas S."/>
            <person name="Albert R."/>
            <person name="Binder M."/>
            <person name="Bloem J."/>
            <person name="Labutti K."/>
            <person name="Salamov A."/>
            <person name="Andreopoulos B."/>
            <person name="Baker S."/>
            <person name="Barry K."/>
            <person name="Bills G."/>
            <person name="Bluhm B."/>
            <person name="Cannon C."/>
            <person name="Castanera R."/>
            <person name="Culley D."/>
            <person name="Daum C."/>
            <person name="Ezra D."/>
            <person name="Gonzalez J."/>
            <person name="Henrissat B."/>
            <person name="Kuo A."/>
            <person name="Liang C."/>
            <person name="Lipzen A."/>
            <person name="Lutzoni F."/>
            <person name="Magnuson J."/>
            <person name="Mondo S."/>
            <person name="Nolan M."/>
            <person name="Ohm R."/>
            <person name="Pangilinan J."/>
            <person name="Park H.-J."/>
            <person name="Ramirez L."/>
            <person name="Alfaro M."/>
            <person name="Sun H."/>
            <person name="Tritt A."/>
            <person name="Yoshinaga Y."/>
            <person name="Zwiers L.-H."/>
            <person name="Turgeon B."/>
            <person name="Goodwin S."/>
            <person name="Spatafora J."/>
            <person name="Crous P."/>
            <person name="Grigoriev I."/>
        </authorList>
    </citation>
    <scope>NUCLEOTIDE SEQUENCE</scope>
    <source>
        <strain evidence="3">CBS 262.69</strain>
    </source>
</reference>
<keyword evidence="1" id="KW-0732">Signal</keyword>
<accession>A0A6G1HW60</accession>
<dbReference type="SUPFAM" id="SSF53474">
    <property type="entry name" value="alpha/beta-Hydrolases"/>
    <property type="match status" value="1"/>
</dbReference>
<dbReference type="OrthoDB" id="8119704at2759"/>
<dbReference type="Gene3D" id="3.40.50.1820">
    <property type="entry name" value="alpha/beta hydrolase"/>
    <property type="match status" value="1"/>
</dbReference>
<evidence type="ECO:0000259" key="2">
    <source>
        <dbReference type="Pfam" id="PF00561"/>
    </source>
</evidence>
<gene>
    <name evidence="3" type="ORF">EJ06DRAFT_530279</name>
</gene>
<sequence>MVGLRFLTDVLLFTTVLAAPATAPYASDAAKADDFNPYQYTKKFADCAAVERDGPSPKSIKLKLAYLDINPTAKKTLVLVHGWPSLWTTYRNQITYFKRNYRLIIPEHRGYGDSQHPLGLNASNAMYDFVGDITCMMDKAGVKSGVCVGNDFGAQVCWEAGRSRPDRFIGVFNVGIPYISADVGFSTNAALAQLNPSFSYQVFLGSNPTGAARELNADIRSAIRSCAQMGNSTTPKDFLQRNDTFLGPWREFEKTNNLKEIPFSGIMSRQVEDYMVASYQKQGFYTTFNGYQYGNRKLTFDFEKAQGNSSLPQPTFTLFPTKDPVADWQGLADQVKSSAFLKNYRTATIPTAHWPHEEAPDQFNLILSQWLGNVTFS</sequence>
<dbReference type="InterPro" id="IPR000073">
    <property type="entry name" value="AB_hydrolase_1"/>
</dbReference>
<feature type="signal peptide" evidence="1">
    <location>
        <begin position="1"/>
        <end position="18"/>
    </location>
</feature>
<protein>
    <submittedName>
        <fullName evidence="3">Alpha/beta-hydrolase</fullName>
    </submittedName>
</protein>